<dbReference type="HOGENOM" id="CLU_072993_1_4_0"/>
<evidence type="ECO:0000259" key="2">
    <source>
        <dbReference type="Pfam" id="PF07883"/>
    </source>
</evidence>
<protein>
    <submittedName>
        <fullName evidence="3">Cupin 2 conserved barrel domain protein</fullName>
    </submittedName>
</protein>
<dbReference type="SUPFAM" id="SSF51182">
    <property type="entry name" value="RmlC-like cupins"/>
    <property type="match status" value="1"/>
</dbReference>
<evidence type="ECO:0000256" key="1">
    <source>
        <dbReference type="SAM" id="MobiDB-lite"/>
    </source>
</evidence>
<evidence type="ECO:0000313" key="3">
    <source>
        <dbReference type="EMBL" id="ACZ38651.1"/>
    </source>
</evidence>
<dbReference type="InterPro" id="IPR011051">
    <property type="entry name" value="RmlC_Cupin_sf"/>
</dbReference>
<dbReference type="InParanoid" id="D1C334"/>
<name>D1C334_SPHTD</name>
<dbReference type="OrthoDB" id="9802489at2"/>
<dbReference type="InterPro" id="IPR014710">
    <property type="entry name" value="RmlC-like_jellyroll"/>
</dbReference>
<dbReference type="InterPro" id="IPR047263">
    <property type="entry name" value="HNL-like_cupin"/>
</dbReference>
<organism evidence="3 4">
    <name type="scientific">Sphaerobacter thermophilus (strain ATCC 49802 / DSM 20745 / KCCM 41009 / NCIMB 13125 / S 6022)</name>
    <dbReference type="NCBI Taxonomy" id="479434"/>
    <lineage>
        <taxon>Bacteria</taxon>
        <taxon>Pseudomonadati</taxon>
        <taxon>Thermomicrobiota</taxon>
        <taxon>Thermomicrobia</taxon>
        <taxon>Sphaerobacterales</taxon>
        <taxon>Sphaerobacterineae</taxon>
        <taxon>Sphaerobacteraceae</taxon>
        <taxon>Sphaerobacter</taxon>
    </lineage>
</organism>
<dbReference type="Proteomes" id="UP000002027">
    <property type="component" value="Chromosome 1"/>
</dbReference>
<dbReference type="KEGG" id="sti:Sthe_1216"/>
<dbReference type="CDD" id="cd02233">
    <property type="entry name" value="cupin_HNL-like"/>
    <property type="match status" value="1"/>
</dbReference>
<reference evidence="4" key="1">
    <citation type="submission" date="2009-11" db="EMBL/GenBank/DDBJ databases">
        <title>The complete chromosome 1 of Sphaerobacter thermophilus DSM 20745.</title>
        <authorList>
            <person name="Lucas S."/>
            <person name="Copeland A."/>
            <person name="Lapidus A."/>
            <person name="Glavina del Rio T."/>
            <person name="Dalin E."/>
            <person name="Tice H."/>
            <person name="Bruce D."/>
            <person name="Goodwin L."/>
            <person name="Pitluck S."/>
            <person name="Kyrpides N."/>
            <person name="Mavromatis K."/>
            <person name="Ivanova N."/>
            <person name="Mikhailova N."/>
            <person name="LaButti K.M."/>
            <person name="Clum A."/>
            <person name="Sun H.I."/>
            <person name="Brettin T."/>
            <person name="Detter J.C."/>
            <person name="Han C."/>
            <person name="Larimer F."/>
            <person name="Land M."/>
            <person name="Hauser L."/>
            <person name="Markowitz V."/>
            <person name="Cheng J.F."/>
            <person name="Hugenholtz P."/>
            <person name="Woyke T."/>
            <person name="Wu D."/>
            <person name="Steenblock K."/>
            <person name="Schneider S."/>
            <person name="Pukall R."/>
            <person name="Goeker M."/>
            <person name="Klenk H.P."/>
            <person name="Eisen J.A."/>
        </authorList>
    </citation>
    <scope>NUCLEOTIDE SEQUENCE [LARGE SCALE GENOMIC DNA]</scope>
    <source>
        <strain evidence="4">ATCC 49802 / DSM 20745 / S 6022</strain>
    </source>
</reference>
<dbReference type="Gene3D" id="2.60.120.10">
    <property type="entry name" value="Jelly Rolls"/>
    <property type="match status" value="1"/>
</dbReference>
<dbReference type="STRING" id="479434.Sthe_1216"/>
<feature type="region of interest" description="Disordered" evidence="1">
    <location>
        <begin position="94"/>
        <end position="118"/>
    </location>
</feature>
<keyword evidence="4" id="KW-1185">Reference proteome</keyword>
<dbReference type="PANTHER" id="PTHR43698">
    <property type="entry name" value="RIBD C-TERMINAL DOMAIN CONTAINING PROTEIN"/>
    <property type="match status" value="1"/>
</dbReference>
<feature type="domain" description="Cupin type-2" evidence="2">
    <location>
        <begin position="38"/>
        <end position="94"/>
    </location>
</feature>
<accession>D1C334</accession>
<dbReference type="AlphaFoldDB" id="D1C334"/>
<evidence type="ECO:0000313" key="4">
    <source>
        <dbReference type="Proteomes" id="UP000002027"/>
    </source>
</evidence>
<reference evidence="3 4" key="2">
    <citation type="journal article" date="2010" name="Stand. Genomic Sci.">
        <title>Complete genome sequence of Desulfohalobium retbaense type strain (HR(100)).</title>
        <authorList>
            <person name="Spring S."/>
            <person name="Nolan M."/>
            <person name="Lapidus A."/>
            <person name="Glavina Del Rio T."/>
            <person name="Copeland A."/>
            <person name="Tice H."/>
            <person name="Cheng J.F."/>
            <person name="Lucas S."/>
            <person name="Land M."/>
            <person name="Chen F."/>
            <person name="Bruce D."/>
            <person name="Goodwin L."/>
            <person name="Pitluck S."/>
            <person name="Ivanova N."/>
            <person name="Mavromatis K."/>
            <person name="Mikhailova N."/>
            <person name="Pati A."/>
            <person name="Chen A."/>
            <person name="Palaniappan K."/>
            <person name="Hauser L."/>
            <person name="Chang Y.J."/>
            <person name="Jeffries C.D."/>
            <person name="Munk C."/>
            <person name="Kiss H."/>
            <person name="Chain P."/>
            <person name="Han C."/>
            <person name="Brettin T."/>
            <person name="Detter J.C."/>
            <person name="Schuler E."/>
            <person name="Goker M."/>
            <person name="Rohde M."/>
            <person name="Bristow J."/>
            <person name="Eisen J.A."/>
            <person name="Markowitz V."/>
            <person name="Hugenholtz P."/>
            <person name="Kyrpides N.C."/>
            <person name="Klenk H.P."/>
        </authorList>
    </citation>
    <scope>NUCLEOTIDE SEQUENCE [LARGE SCALE GENOMIC DNA]</scope>
    <source>
        <strain evidence="4">ATCC 49802 / DSM 20745 / S 6022</strain>
    </source>
</reference>
<dbReference type="EMBL" id="CP001823">
    <property type="protein sequence ID" value="ACZ38651.1"/>
    <property type="molecule type" value="Genomic_DNA"/>
</dbReference>
<dbReference type="Pfam" id="PF07883">
    <property type="entry name" value="Cupin_2"/>
    <property type="match status" value="1"/>
</dbReference>
<dbReference type="RefSeq" id="WP_012871698.1">
    <property type="nucleotide sequence ID" value="NC_013523.1"/>
</dbReference>
<proteinExistence type="predicted"/>
<sequence>MQVIRKGSAPVERGTTFTGETTLERYLAGGAEGISLSVVHFKDGSRTHWHEHPGEQILFILEGRGRVGTEDEEIEVGPGDVIYTGPGERHWHGAAPGASMTHISITRGGPPVWGEPPE</sequence>
<dbReference type="InterPro" id="IPR013096">
    <property type="entry name" value="Cupin_2"/>
</dbReference>
<gene>
    <name evidence="3" type="ordered locus">Sthe_1216</name>
</gene>
<dbReference type="eggNOG" id="COG1917">
    <property type="taxonomic scope" value="Bacteria"/>
</dbReference>
<dbReference type="PANTHER" id="PTHR43698:SF1">
    <property type="entry name" value="BLL4564 PROTEIN"/>
    <property type="match status" value="1"/>
</dbReference>